<dbReference type="AlphaFoldDB" id="A0A4R6CV66"/>
<keyword evidence="1" id="KW-0175">Coiled coil</keyword>
<evidence type="ECO:0000313" key="3">
    <source>
        <dbReference type="Proteomes" id="UP000295195"/>
    </source>
</evidence>
<dbReference type="EMBL" id="NKLP01000035">
    <property type="protein sequence ID" value="TDN33582.1"/>
    <property type="molecule type" value="Genomic_DNA"/>
</dbReference>
<organism evidence="2 3">
    <name type="scientific">Lactobacillus crispatus</name>
    <dbReference type="NCBI Taxonomy" id="47770"/>
    <lineage>
        <taxon>Bacteria</taxon>
        <taxon>Bacillati</taxon>
        <taxon>Bacillota</taxon>
        <taxon>Bacilli</taxon>
        <taxon>Lactobacillales</taxon>
        <taxon>Lactobacillaceae</taxon>
        <taxon>Lactobacillus</taxon>
    </lineage>
</organism>
<name>A0A4R6CV66_9LACO</name>
<comment type="caution">
    <text evidence="2">The sequence shown here is derived from an EMBL/GenBank/DDBJ whole genome shotgun (WGS) entry which is preliminary data.</text>
</comment>
<gene>
    <name evidence="2" type="ORF">CEE75_02125</name>
</gene>
<evidence type="ECO:0000313" key="2">
    <source>
        <dbReference type="EMBL" id="TDN33582.1"/>
    </source>
</evidence>
<proteinExistence type="predicted"/>
<evidence type="ECO:0000256" key="1">
    <source>
        <dbReference type="SAM" id="Coils"/>
    </source>
</evidence>
<feature type="coiled-coil region" evidence="1">
    <location>
        <begin position="37"/>
        <end position="64"/>
    </location>
</feature>
<dbReference type="Proteomes" id="UP000295195">
    <property type="component" value="Unassembled WGS sequence"/>
</dbReference>
<protein>
    <submittedName>
        <fullName evidence="2">Uncharacterized protein</fullName>
    </submittedName>
</protein>
<accession>A0A4R6CV66</accession>
<feature type="non-terminal residue" evidence="2">
    <location>
        <position position="1"/>
    </location>
</feature>
<sequence>LWNWGLKVLACLTIGLENIRKTGIMSLSNRKDALPVTKEKQKSRKELEKEIQQLKEENLRLRIVNEYVKKLSALDQEDQKK</sequence>
<reference evidence="2 3" key="1">
    <citation type="submission" date="2017-06" db="EMBL/GenBank/DDBJ databases">
        <authorList>
            <person name="Swanenburg J."/>
            <person name="Kort R."/>
        </authorList>
    </citation>
    <scope>NUCLEOTIDE SEQUENCE [LARGE SCALE GENOMIC DNA]</scope>
    <source>
        <strain evidence="2 3">RL05</strain>
    </source>
</reference>